<protein>
    <submittedName>
        <fullName evidence="1">Uncharacterized protein</fullName>
    </submittedName>
</protein>
<proteinExistence type="predicted"/>
<dbReference type="OrthoDB" id="4851849at2759"/>
<accession>A0A9N9KQL7</accession>
<dbReference type="EMBL" id="CAJVRL010000045">
    <property type="protein sequence ID" value="CAG8952300.1"/>
    <property type="molecule type" value="Genomic_DNA"/>
</dbReference>
<dbReference type="Proteomes" id="UP000696280">
    <property type="component" value="Unassembled WGS sequence"/>
</dbReference>
<sequence>MYQGLQISEVPVMEVDRWQREGLLVENIKKEFLKLPEDMRGGYFPWFLKNTHIFDASFKSDSLSPETYRPFLEEARTYLSPEDQQVENWKGVDPEAKFESFELLRMVLMGNGPDPLQDLWVAFGFCACQSELEENFLGGTFLMLLNHSVRGAIKCTFDKFWRAHHTGQLTSLMDSYNLKINPRVKRFWSSPEERKFSVWDLKQFLAINEPAKLDELRFQSIRLDYGFMNCRGLEDICTLMEIYKRLLLVVDPLELHQACIKGRLFEFANPYHEMKPEYKRLMTNIYPLERYPE</sequence>
<gene>
    <name evidence="1" type="ORF">HYFRA_00001045</name>
</gene>
<comment type="caution">
    <text evidence="1">The sequence shown here is derived from an EMBL/GenBank/DDBJ whole genome shotgun (WGS) entry which is preliminary data.</text>
</comment>
<keyword evidence="2" id="KW-1185">Reference proteome</keyword>
<name>A0A9N9KQL7_9HELO</name>
<reference evidence="1" key="1">
    <citation type="submission" date="2021-07" db="EMBL/GenBank/DDBJ databases">
        <authorList>
            <person name="Durling M."/>
        </authorList>
    </citation>
    <scope>NUCLEOTIDE SEQUENCE</scope>
</reference>
<evidence type="ECO:0000313" key="1">
    <source>
        <dbReference type="EMBL" id="CAG8952300.1"/>
    </source>
</evidence>
<organism evidence="1 2">
    <name type="scientific">Hymenoscyphus fraxineus</name>
    <dbReference type="NCBI Taxonomy" id="746836"/>
    <lineage>
        <taxon>Eukaryota</taxon>
        <taxon>Fungi</taxon>
        <taxon>Dikarya</taxon>
        <taxon>Ascomycota</taxon>
        <taxon>Pezizomycotina</taxon>
        <taxon>Leotiomycetes</taxon>
        <taxon>Helotiales</taxon>
        <taxon>Helotiaceae</taxon>
        <taxon>Hymenoscyphus</taxon>
    </lineage>
</organism>
<dbReference type="AlphaFoldDB" id="A0A9N9KQL7"/>
<evidence type="ECO:0000313" key="2">
    <source>
        <dbReference type="Proteomes" id="UP000696280"/>
    </source>
</evidence>